<gene>
    <name evidence="1" type="ORF">OVA965_LOCUS40709</name>
    <name evidence="2" type="ORF">TMI583_LOCUS42201</name>
</gene>
<organism evidence="1 3">
    <name type="scientific">Didymodactylos carnosus</name>
    <dbReference type="NCBI Taxonomy" id="1234261"/>
    <lineage>
        <taxon>Eukaryota</taxon>
        <taxon>Metazoa</taxon>
        <taxon>Spiralia</taxon>
        <taxon>Gnathifera</taxon>
        <taxon>Rotifera</taxon>
        <taxon>Eurotatoria</taxon>
        <taxon>Bdelloidea</taxon>
        <taxon>Philodinida</taxon>
        <taxon>Philodinidae</taxon>
        <taxon>Didymodactylos</taxon>
    </lineage>
</organism>
<feature type="non-terminal residue" evidence="1">
    <location>
        <position position="283"/>
    </location>
</feature>
<accession>A0A8S2FX30</accession>
<evidence type="ECO:0000313" key="1">
    <source>
        <dbReference type="EMBL" id="CAF1576730.1"/>
    </source>
</evidence>
<protein>
    <submittedName>
        <fullName evidence="1">Uncharacterized protein</fullName>
    </submittedName>
</protein>
<dbReference type="EMBL" id="CAJOBA010067880">
    <property type="protein sequence ID" value="CAF4374125.1"/>
    <property type="molecule type" value="Genomic_DNA"/>
</dbReference>
<name>A0A8S2FX30_9BILA</name>
<dbReference type="EMBL" id="CAJNOK010044920">
    <property type="protein sequence ID" value="CAF1576730.1"/>
    <property type="molecule type" value="Genomic_DNA"/>
</dbReference>
<comment type="caution">
    <text evidence="1">The sequence shown here is derived from an EMBL/GenBank/DDBJ whole genome shotgun (WGS) entry which is preliminary data.</text>
</comment>
<dbReference type="Proteomes" id="UP000677228">
    <property type="component" value="Unassembled WGS sequence"/>
</dbReference>
<reference evidence="1" key="1">
    <citation type="submission" date="2021-02" db="EMBL/GenBank/DDBJ databases">
        <authorList>
            <person name="Nowell W R."/>
        </authorList>
    </citation>
    <scope>NUCLEOTIDE SEQUENCE</scope>
</reference>
<evidence type="ECO:0000313" key="2">
    <source>
        <dbReference type="EMBL" id="CAF4374125.1"/>
    </source>
</evidence>
<evidence type="ECO:0000313" key="3">
    <source>
        <dbReference type="Proteomes" id="UP000677228"/>
    </source>
</evidence>
<sequence>MLQNIITIWLDRADKTDSALHLLLCKIDPYVVTFRDTDRCIDYITDLKEDEIKTVLIISSGTASLTPDTLLQLSEELLQIVSIYILSSNDTNIETLELSEKVQGFYTDSKLLCDQLCQLPYLRRKRGEQFLRTDFSITSLSLPADPCSLTTATITTEPLSVSRKRQEAEFMYARFLRDILIEIESSEEEMVKFCRQKCAANQADLKIVEEFELYYDACNAIFWYTRPTFLYRLLNKALREQDIDTLYAFRYFIRDLHLQLKERHGSHQPILAEAATTAYPLTT</sequence>
<dbReference type="Proteomes" id="UP000682733">
    <property type="component" value="Unassembled WGS sequence"/>
</dbReference>
<dbReference type="AlphaFoldDB" id="A0A8S2FX30"/>
<proteinExistence type="predicted"/>